<gene>
    <name evidence="2" type="ORF">AAFF_G00105050</name>
</gene>
<evidence type="ECO:0000313" key="2">
    <source>
        <dbReference type="EMBL" id="KAJ8412923.1"/>
    </source>
</evidence>
<dbReference type="AlphaFoldDB" id="A0AAD7T2Q5"/>
<feature type="compositionally biased region" description="Polar residues" evidence="1">
    <location>
        <begin position="77"/>
        <end position="104"/>
    </location>
</feature>
<proteinExistence type="predicted"/>
<dbReference type="Proteomes" id="UP001221898">
    <property type="component" value="Unassembled WGS sequence"/>
</dbReference>
<protein>
    <submittedName>
        <fullName evidence="2">Uncharacterized protein</fullName>
    </submittedName>
</protein>
<dbReference type="EMBL" id="JAINUG010000017">
    <property type="protein sequence ID" value="KAJ8412923.1"/>
    <property type="molecule type" value="Genomic_DNA"/>
</dbReference>
<evidence type="ECO:0000313" key="3">
    <source>
        <dbReference type="Proteomes" id="UP001221898"/>
    </source>
</evidence>
<feature type="region of interest" description="Disordered" evidence="1">
    <location>
        <begin position="49"/>
        <end position="140"/>
    </location>
</feature>
<keyword evidence="3" id="KW-1185">Reference proteome</keyword>
<organism evidence="2 3">
    <name type="scientific">Aldrovandia affinis</name>
    <dbReference type="NCBI Taxonomy" id="143900"/>
    <lineage>
        <taxon>Eukaryota</taxon>
        <taxon>Metazoa</taxon>
        <taxon>Chordata</taxon>
        <taxon>Craniata</taxon>
        <taxon>Vertebrata</taxon>
        <taxon>Euteleostomi</taxon>
        <taxon>Actinopterygii</taxon>
        <taxon>Neopterygii</taxon>
        <taxon>Teleostei</taxon>
        <taxon>Notacanthiformes</taxon>
        <taxon>Halosauridae</taxon>
        <taxon>Aldrovandia</taxon>
    </lineage>
</organism>
<reference evidence="2" key="1">
    <citation type="journal article" date="2023" name="Science">
        <title>Genome structures resolve the early diversification of teleost fishes.</title>
        <authorList>
            <person name="Parey E."/>
            <person name="Louis A."/>
            <person name="Montfort J."/>
            <person name="Bouchez O."/>
            <person name="Roques C."/>
            <person name="Iampietro C."/>
            <person name="Lluch J."/>
            <person name="Castinel A."/>
            <person name="Donnadieu C."/>
            <person name="Desvignes T."/>
            <person name="Floi Bucao C."/>
            <person name="Jouanno E."/>
            <person name="Wen M."/>
            <person name="Mejri S."/>
            <person name="Dirks R."/>
            <person name="Jansen H."/>
            <person name="Henkel C."/>
            <person name="Chen W.J."/>
            <person name="Zahm M."/>
            <person name="Cabau C."/>
            <person name="Klopp C."/>
            <person name="Thompson A.W."/>
            <person name="Robinson-Rechavi M."/>
            <person name="Braasch I."/>
            <person name="Lecointre G."/>
            <person name="Bobe J."/>
            <person name="Postlethwait J.H."/>
            <person name="Berthelot C."/>
            <person name="Roest Crollius H."/>
            <person name="Guiguen Y."/>
        </authorList>
    </citation>
    <scope>NUCLEOTIDE SEQUENCE</scope>
    <source>
        <strain evidence="2">NC1722</strain>
    </source>
</reference>
<comment type="caution">
    <text evidence="2">The sequence shown here is derived from an EMBL/GenBank/DDBJ whole genome shotgun (WGS) entry which is preliminary data.</text>
</comment>
<sequence length="140" mass="15077">MCMIIDRHVIRDNGARGLVDCLRSALQAEEACGQTAYSEAVQEDRRLCTGSEANGVTHKWKNPTERAKERSDDTLEFYQSHTVDTSANTSASRPTNTAQPNSTPGARIDIRGSHGAPAAPDCVSVGQRDGAIRPPPRASD</sequence>
<feature type="compositionally biased region" description="Basic and acidic residues" evidence="1">
    <location>
        <begin position="62"/>
        <end position="73"/>
    </location>
</feature>
<accession>A0AAD7T2Q5</accession>
<name>A0AAD7T2Q5_9TELE</name>
<evidence type="ECO:0000256" key="1">
    <source>
        <dbReference type="SAM" id="MobiDB-lite"/>
    </source>
</evidence>